<dbReference type="Pfam" id="PF14145">
    <property type="entry name" value="YrhK"/>
    <property type="match status" value="1"/>
</dbReference>
<dbReference type="AlphaFoldDB" id="A0A8J2ZHZ2"/>
<proteinExistence type="predicted"/>
<feature type="domain" description="YrhK" evidence="2">
    <location>
        <begin position="21"/>
        <end position="76"/>
    </location>
</feature>
<reference evidence="3" key="2">
    <citation type="submission" date="2020-09" db="EMBL/GenBank/DDBJ databases">
        <authorList>
            <person name="Sun Q."/>
            <person name="Zhou Y."/>
        </authorList>
    </citation>
    <scope>NUCLEOTIDE SEQUENCE</scope>
    <source>
        <strain evidence="3">CGMCC 1.15762</strain>
    </source>
</reference>
<organism evidence="3 4">
    <name type="scientific">Salipiger pallidus</name>
    <dbReference type="NCBI Taxonomy" id="1775170"/>
    <lineage>
        <taxon>Bacteria</taxon>
        <taxon>Pseudomonadati</taxon>
        <taxon>Pseudomonadota</taxon>
        <taxon>Alphaproteobacteria</taxon>
        <taxon>Rhodobacterales</taxon>
        <taxon>Roseobacteraceae</taxon>
        <taxon>Salipiger</taxon>
    </lineage>
</organism>
<feature type="transmembrane region" description="Helical" evidence="1">
    <location>
        <begin position="52"/>
        <end position="70"/>
    </location>
</feature>
<keyword evidence="1" id="KW-1133">Transmembrane helix</keyword>
<dbReference type="EMBL" id="BMJV01000002">
    <property type="protein sequence ID" value="GGG66691.1"/>
    <property type="molecule type" value="Genomic_DNA"/>
</dbReference>
<protein>
    <recommendedName>
        <fullName evidence="2">YrhK domain-containing protein</fullName>
    </recommendedName>
</protein>
<dbReference type="RefSeq" id="WP_188789318.1">
    <property type="nucleotide sequence ID" value="NZ_BMJV01000002.1"/>
</dbReference>
<keyword evidence="4" id="KW-1185">Reference proteome</keyword>
<evidence type="ECO:0000313" key="3">
    <source>
        <dbReference type="EMBL" id="GGG66691.1"/>
    </source>
</evidence>
<sequence>MKLFRHENRQRSHRSRRVYALFEIAHTAVDFAAAVCFTIGSVLFFWKQYETQAIWLFTIGSVFFMAKPSLRLAREIKLYRLGKLERLADRAQDD</sequence>
<evidence type="ECO:0000259" key="2">
    <source>
        <dbReference type="Pfam" id="PF14145"/>
    </source>
</evidence>
<reference evidence="3" key="1">
    <citation type="journal article" date="2014" name="Int. J. Syst. Evol. Microbiol.">
        <title>Complete genome sequence of Corynebacterium casei LMG S-19264T (=DSM 44701T), isolated from a smear-ripened cheese.</title>
        <authorList>
            <consortium name="US DOE Joint Genome Institute (JGI-PGF)"/>
            <person name="Walter F."/>
            <person name="Albersmeier A."/>
            <person name="Kalinowski J."/>
            <person name="Ruckert C."/>
        </authorList>
    </citation>
    <scope>NUCLEOTIDE SEQUENCE</scope>
    <source>
        <strain evidence="3">CGMCC 1.15762</strain>
    </source>
</reference>
<feature type="transmembrane region" description="Helical" evidence="1">
    <location>
        <begin position="21"/>
        <end position="46"/>
    </location>
</feature>
<keyword evidence="1" id="KW-0472">Membrane</keyword>
<evidence type="ECO:0000313" key="4">
    <source>
        <dbReference type="Proteomes" id="UP000617145"/>
    </source>
</evidence>
<comment type="caution">
    <text evidence="3">The sequence shown here is derived from an EMBL/GenBank/DDBJ whole genome shotgun (WGS) entry which is preliminary data.</text>
</comment>
<gene>
    <name evidence="3" type="ORF">GCM10011415_11920</name>
</gene>
<name>A0A8J2ZHZ2_9RHOB</name>
<dbReference type="InterPro" id="IPR025424">
    <property type="entry name" value="YrhK_domain"/>
</dbReference>
<dbReference type="Proteomes" id="UP000617145">
    <property type="component" value="Unassembled WGS sequence"/>
</dbReference>
<evidence type="ECO:0000256" key="1">
    <source>
        <dbReference type="SAM" id="Phobius"/>
    </source>
</evidence>
<accession>A0A8J2ZHZ2</accession>
<keyword evidence="1" id="KW-0812">Transmembrane</keyword>